<comment type="caution">
    <text evidence="3">The sequence shown here is derived from an EMBL/GenBank/DDBJ whole genome shotgun (WGS) entry which is preliminary data.</text>
</comment>
<dbReference type="Proteomes" id="UP000011566">
    <property type="component" value="Unassembled WGS sequence"/>
</dbReference>
<dbReference type="RefSeq" id="WP_007694351.1">
    <property type="nucleotide sequence ID" value="NZ_AJRK01000046.1"/>
</dbReference>
<evidence type="ECO:0000259" key="2">
    <source>
        <dbReference type="SMART" id="SM00822"/>
    </source>
</evidence>
<organism evidence="3 4">
    <name type="scientific">Halococcus hamelinensis 100A6</name>
    <dbReference type="NCBI Taxonomy" id="1132509"/>
    <lineage>
        <taxon>Archaea</taxon>
        <taxon>Methanobacteriati</taxon>
        <taxon>Methanobacteriota</taxon>
        <taxon>Stenosarchaea group</taxon>
        <taxon>Halobacteria</taxon>
        <taxon>Halobacteriales</taxon>
        <taxon>Halococcaceae</taxon>
        <taxon>Halococcus</taxon>
    </lineage>
</organism>
<dbReference type="PRINTS" id="PR00080">
    <property type="entry name" value="SDRFAMILY"/>
</dbReference>
<dbReference type="eggNOG" id="arCOG01259">
    <property type="taxonomic scope" value="Archaea"/>
</dbReference>
<dbReference type="PATRIC" id="fig|1132509.6.peg.2885"/>
<name>M0LX97_9EURY</name>
<dbReference type="InterPro" id="IPR036291">
    <property type="entry name" value="NAD(P)-bd_dom_sf"/>
</dbReference>
<evidence type="ECO:0000256" key="1">
    <source>
        <dbReference type="ARBA" id="ARBA00006484"/>
    </source>
</evidence>
<dbReference type="InterPro" id="IPR002347">
    <property type="entry name" value="SDR_fam"/>
</dbReference>
<reference evidence="3 4" key="1">
    <citation type="journal article" date="2014" name="PLoS Genet.">
        <title>Phylogenetically driven sequencing of extremely halophilic archaea reveals strategies for static and dynamic osmo-response.</title>
        <authorList>
            <person name="Becker E.A."/>
            <person name="Seitzer P.M."/>
            <person name="Tritt A."/>
            <person name="Larsen D."/>
            <person name="Krusor M."/>
            <person name="Yao A.I."/>
            <person name="Wu D."/>
            <person name="Madern D."/>
            <person name="Eisen J.A."/>
            <person name="Darling A.E."/>
            <person name="Facciotti M.T."/>
        </authorList>
    </citation>
    <scope>NUCLEOTIDE SEQUENCE [LARGE SCALE GENOMIC DNA]</scope>
    <source>
        <strain evidence="3 4">100A6</strain>
    </source>
</reference>
<dbReference type="SUPFAM" id="SSF51735">
    <property type="entry name" value="NAD(P)-binding Rossmann-fold domains"/>
    <property type="match status" value="1"/>
</dbReference>
<keyword evidence="4" id="KW-1185">Reference proteome</keyword>
<feature type="domain" description="Ketoreductase" evidence="2">
    <location>
        <begin position="8"/>
        <end position="190"/>
    </location>
</feature>
<dbReference type="FunFam" id="3.40.50.720:FF:000084">
    <property type="entry name" value="Short-chain dehydrogenase reductase"/>
    <property type="match status" value="1"/>
</dbReference>
<protein>
    <submittedName>
        <fullName evidence="3">Short-chain dehydrogenase/reductase SDR</fullName>
    </submittedName>
</protein>
<accession>M0LX97</accession>
<dbReference type="Pfam" id="PF13561">
    <property type="entry name" value="adh_short_C2"/>
    <property type="match status" value="1"/>
</dbReference>
<dbReference type="NCBIfam" id="NF005559">
    <property type="entry name" value="PRK07231.1"/>
    <property type="match status" value="1"/>
</dbReference>
<dbReference type="Gene3D" id="3.40.50.720">
    <property type="entry name" value="NAD(P)-binding Rossmann-like Domain"/>
    <property type="match status" value="1"/>
</dbReference>
<dbReference type="InterPro" id="IPR057326">
    <property type="entry name" value="KR_dom"/>
</dbReference>
<comment type="similarity">
    <text evidence="1">Belongs to the short-chain dehydrogenases/reductases (SDR) family.</text>
</comment>
<dbReference type="PROSITE" id="PS00061">
    <property type="entry name" value="ADH_SHORT"/>
    <property type="match status" value="1"/>
</dbReference>
<dbReference type="PANTHER" id="PTHR42760">
    <property type="entry name" value="SHORT-CHAIN DEHYDROGENASES/REDUCTASES FAMILY MEMBER"/>
    <property type="match status" value="1"/>
</dbReference>
<dbReference type="AlphaFoldDB" id="M0LX97"/>
<proteinExistence type="inferred from homology"/>
<dbReference type="CDD" id="cd05233">
    <property type="entry name" value="SDR_c"/>
    <property type="match status" value="1"/>
</dbReference>
<gene>
    <name evidence="3" type="ORF">C447_12535</name>
</gene>
<dbReference type="InterPro" id="IPR020904">
    <property type="entry name" value="Sc_DH/Rdtase_CS"/>
</dbReference>
<sequence length="257" mass="26677">MEEMLSGKTAVVTGGASGNGRAISSLFAEEGADVVVADIREEPREGGEPTHERIEANTDANATFVECDVTDYEALKDAVAAADEFGGIDTMVNNAGVFRAEEFLEEGDDVFDMIMDINVRGTYYGSRAAANAMLDDGGGSIVNLSSVAGLEGSGEFISYCASKGAVRLMTYSLASLLGPEGVRVNAIHPGLIETSMTTEDVPIFGTDEEAGFVGQIPSGRGGTAEDVAKGALFLASDLSDYVNAESLVIDGGMTNSQ</sequence>
<evidence type="ECO:0000313" key="4">
    <source>
        <dbReference type="Proteomes" id="UP000011566"/>
    </source>
</evidence>
<dbReference type="EMBL" id="AOMB01000033">
    <property type="protein sequence ID" value="EMA37798.1"/>
    <property type="molecule type" value="Genomic_DNA"/>
</dbReference>
<dbReference type="OrthoDB" id="24596at2157"/>
<evidence type="ECO:0000313" key="3">
    <source>
        <dbReference type="EMBL" id="EMA37798.1"/>
    </source>
</evidence>
<dbReference type="GO" id="GO:0016616">
    <property type="term" value="F:oxidoreductase activity, acting on the CH-OH group of donors, NAD or NADP as acceptor"/>
    <property type="evidence" value="ECO:0007669"/>
    <property type="project" value="TreeGrafter"/>
</dbReference>
<dbReference type="PRINTS" id="PR00081">
    <property type="entry name" value="GDHRDH"/>
</dbReference>
<dbReference type="SMART" id="SM00822">
    <property type="entry name" value="PKS_KR"/>
    <property type="match status" value="1"/>
</dbReference>